<dbReference type="Proteomes" id="UP001054945">
    <property type="component" value="Unassembled WGS sequence"/>
</dbReference>
<keyword evidence="2" id="KW-1185">Reference proteome</keyword>
<accession>A0AAV4XW13</accession>
<dbReference type="EMBL" id="BPLR01000891">
    <property type="protein sequence ID" value="GIY98159.1"/>
    <property type="molecule type" value="Genomic_DNA"/>
</dbReference>
<protein>
    <submittedName>
        <fullName evidence="1">Uncharacterized protein</fullName>
    </submittedName>
</protein>
<dbReference type="AlphaFoldDB" id="A0AAV4XW13"/>
<name>A0AAV4XW13_CAEEX</name>
<evidence type="ECO:0000313" key="1">
    <source>
        <dbReference type="EMBL" id="GIY98159.1"/>
    </source>
</evidence>
<evidence type="ECO:0000313" key="2">
    <source>
        <dbReference type="Proteomes" id="UP001054945"/>
    </source>
</evidence>
<organism evidence="1 2">
    <name type="scientific">Caerostris extrusa</name>
    <name type="common">Bark spider</name>
    <name type="synonym">Caerostris bankana</name>
    <dbReference type="NCBI Taxonomy" id="172846"/>
    <lineage>
        <taxon>Eukaryota</taxon>
        <taxon>Metazoa</taxon>
        <taxon>Ecdysozoa</taxon>
        <taxon>Arthropoda</taxon>
        <taxon>Chelicerata</taxon>
        <taxon>Arachnida</taxon>
        <taxon>Araneae</taxon>
        <taxon>Araneomorphae</taxon>
        <taxon>Entelegynae</taxon>
        <taxon>Araneoidea</taxon>
        <taxon>Araneidae</taxon>
        <taxon>Caerostris</taxon>
    </lineage>
</organism>
<reference evidence="1 2" key="1">
    <citation type="submission" date="2021-06" db="EMBL/GenBank/DDBJ databases">
        <title>Caerostris extrusa draft genome.</title>
        <authorList>
            <person name="Kono N."/>
            <person name="Arakawa K."/>
        </authorList>
    </citation>
    <scope>NUCLEOTIDE SEQUENCE [LARGE SCALE GENOMIC DNA]</scope>
</reference>
<proteinExistence type="predicted"/>
<comment type="caution">
    <text evidence="1">The sequence shown here is derived from an EMBL/GenBank/DDBJ whole genome shotgun (WGS) entry which is preliminary data.</text>
</comment>
<sequence>MVKEGDDEQRHITKDPKAPDLYQNDAILVHSDFIATFRFLLYARRFCGSRPYIFCVAQTHSSSAFYTTQYARMVNFAGGQEQRCKNSLGLTSSREVPSLYNFGTPLEEPSFEGVGMHKRFERGDYLEFRTGTIFVPLTLAV</sequence>
<gene>
    <name evidence="1" type="ORF">CEXT_569671</name>
</gene>